<proteinExistence type="predicted"/>
<feature type="chain" id="PRO_5003128318" description="Peptidase M15C domain-containing protein" evidence="1">
    <location>
        <begin position="21"/>
        <end position="308"/>
    </location>
</feature>
<dbReference type="KEGG" id="ccb:Clocel_4105"/>
<gene>
    <name evidence="3" type="ordered locus">Clocel_4105</name>
</gene>
<evidence type="ECO:0000313" key="3">
    <source>
        <dbReference type="EMBL" id="ADL53767.1"/>
    </source>
</evidence>
<dbReference type="Pfam" id="PF13539">
    <property type="entry name" value="Peptidase_M15_4"/>
    <property type="match status" value="1"/>
</dbReference>
<dbReference type="GO" id="GO:0008233">
    <property type="term" value="F:peptidase activity"/>
    <property type="evidence" value="ECO:0007669"/>
    <property type="project" value="InterPro"/>
</dbReference>
<accession>D9SMB1</accession>
<dbReference type="AlphaFoldDB" id="D9SMB1"/>
<dbReference type="OrthoDB" id="9799970at2"/>
<dbReference type="EMBL" id="CP002160">
    <property type="protein sequence ID" value="ADL53767.1"/>
    <property type="molecule type" value="Genomic_DNA"/>
</dbReference>
<dbReference type="HOGENOM" id="CLU_076855_0_0_9"/>
<dbReference type="SUPFAM" id="SSF55166">
    <property type="entry name" value="Hedgehog/DD-peptidase"/>
    <property type="match status" value="1"/>
</dbReference>
<keyword evidence="1" id="KW-0732">Signal</keyword>
<evidence type="ECO:0000313" key="4">
    <source>
        <dbReference type="Proteomes" id="UP000002730"/>
    </source>
</evidence>
<reference evidence="3 4" key="1">
    <citation type="submission" date="2010-08" db="EMBL/GenBank/DDBJ databases">
        <title>Complete sequence of Clostridium cellulovorans 743B.</title>
        <authorList>
            <consortium name="US DOE Joint Genome Institute"/>
            <person name="Lucas S."/>
            <person name="Copeland A."/>
            <person name="Lapidus A."/>
            <person name="Cheng J.-F."/>
            <person name="Bruce D."/>
            <person name="Goodwin L."/>
            <person name="Pitluck S."/>
            <person name="Chertkov O."/>
            <person name="Detter J.C."/>
            <person name="Han C."/>
            <person name="Tapia R."/>
            <person name="Land M."/>
            <person name="Hauser L."/>
            <person name="Chang Y.-J."/>
            <person name="Jeffries C."/>
            <person name="Kyrpides N."/>
            <person name="Ivanova N."/>
            <person name="Mikhailova N."/>
            <person name="Hemme C.L."/>
            <person name="Woyke T."/>
        </authorList>
    </citation>
    <scope>NUCLEOTIDE SEQUENCE [LARGE SCALE GENOMIC DNA]</scope>
    <source>
        <strain evidence="4">ATCC 35296 / DSM 3052 / OCM 3 / 743B</strain>
    </source>
</reference>
<dbReference type="InterPro" id="IPR039561">
    <property type="entry name" value="Peptidase_M15C"/>
</dbReference>
<name>D9SMB1_CLOC7</name>
<dbReference type="RefSeq" id="WP_010074118.1">
    <property type="nucleotide sequence ID" value="NC_014393.1"/>
</dbReference>
<dbReference type="STRING" id="573061.Clocel_4105"/>
<dbReference type="InterPro" id="IPR009045">
    <property type="entry name" value="Zn_M74/Hedgehog-like"/>
</dbReference>
<protein>
    <recommendedName>
        <fullName evidence="2">Peptidase M15C domain-containing protein</fullName>
    </recommendedName>
</protein>
<keyword evidence="4" id="KW-1185">Reference proteome</keyword>
<organism evidence="3 4">
    <name type="scientific">Clostridium cellulovorans (strain ATCC 35296 / DSM 3052 / OCM 3 / 743B)</name>
    <dbReference type="NCBI Taxonomy" id="573061"/>
    <lineage>
        <taxon>Bacteria</taxon>
        <taxon>Bacillati</taxon>
        <taxon>Bacillota</taxon>
        <taxon>Clostridia</taxon>
        <taxon>Eubacteriales</taxon>
        <taxon>Clostridiaceae</taxon>
        <taxon>Clostridium</taxon>
    </lineage>
</organism>
<feature type="domain" description="Peptidase M15C" evidence="2">
    <location>
        <begin position="197"/>
        <end position="264"/>
    </location>
</feature>
<dbReference type="Gene3D" id="3.30.1380.10">
    <property type="match status" value="1"/>
</dbReference>
<dbReference type="Proteomes" id="UP000002730">
    <property type="component" value="Chromosome"/>
</dbReference>
<evidence type="ECO:0000259" key="2">
    <source>
        <dbReference type="Pfam" id="PF13539"/>
    </source>
</evidence>
<feature type="signal peptide" evidence="1">
    <location>
        <begin position="1"/>
        <end position="20"/>
    </location>
</feature>
<sequence length="308" mass="35319">MRKIATIFLAVILSVTCFQAKGEESSEDNNITLDEKYKTIMKQDLLCLMMGYPDHIEGVVKENSGLIYVVMKSGNKILYDDMVKKNIDQKLKNPDLQDMLEQVYPLTSISSVMKENFDPGRIRVYSLLHEVYGKNKGEIEKNLRCAVNGLRFNSNNYANDRLVQIMKQIGTLSQTNGKAMACVYPINGTYNYRVISGTGRLSPHSFGIAIDLASNPKDYWQWASLEQGNQRIKEYPKELPQVFENNYFIWGGKWSHFDILHYEYRPEIIIKARYFRDGSENITPWYGAVDTKNEKVAHSIEVINNAVG</sequence>
<evidence type="ECO:0000256" key="1">
    <source>
        <dbReference type="SAM" id="SignalP"/>
    </source>
</evidence>
<dbReference type="eggNOG" id="COG0791">
    <property type="taxonomic scope" value="Bacteria"/>
</dbReference>